<dbReference type="Pfam" id="PF12146">
    <property type="entry name" value="Hydrolase_4"/>
    <property type="match status" value="1"/>
</dbReference>
<proteinExistence type="predicted"/>
<evidence type="ECO:0000313" key="4">
    <source>
        <dbReference type="EMBL" id="AGF56611.1"/>
    </source>
</evidence>
<evidence type="ECO:0000259" key="3">
    <source>
        <dbReference type="Pfam" id="PF12146"/>
    </source>
</evidence>
<feature type="active site" description="Nucleophile" evidence="1">
    <location>
        <position position="93"/>
    </location>
</feature>
<dbReference type="PIRSF" id="PIRSF017388">
    <property type="entry name" value="Esterase_lipase"/>
    <property type="match status" value="1"/>
</dbReference>
<dbReference type="RefSeq" id="WP_015392930.1">
    <property type="nucleotide sequence ID" value="NC_020291.1"/>
</dbReference>
<dbReference type="EMBL" id="CP004121">
    <property type="protein sequence ID" value="AGF56611.1"/>
    <property type="molecule type" value="Genomic_DNA"/>
</dbReference>
<gene>
    <name evidence="4" type="ORF">Cspa_c28480</name>
</gene>
<protein>
    <submittedName>
        <fullName evidence="4">Esterase/lipase</fullName>
        <ecNumber evidence="4">3.1.1.1</ecNumber>
    </submittedName>
</protein>
<dbReference type="Gene3D" id="3.40.50.1820">
    <property type="entry name" value="alpha/beta hydrolase"/>
    <property type="match status" value="1"/>
</dbReference>
<dbReference type="STRING" id="36745.CLSAP_26010"/>
<dbReference type="PATRIC" id="fig|931276.5.peg.2864"/>
<dbReference type="ESTHER" id="9clot-m1mpe7">
    <property type="family name" value="CarbLipBact_2"/>
</dbReference>
<organism evidence="4 5">
    <name type="scientific">Clostridium saccharoperbutylacetonicum N1-4(HMT)</name>
    <dbReference type="NCBI Taxonomy" id="931276"/>
    <lineage>
        <taxon>Bacteria</taxon>
        <taxon>Bacillati</taxon>
        <taxon>Bacillota</taxon>
        <taxon>Clostridia</taxon>
        <taxon>Eubacteriales</taxon>
        <taxon>Clostridiaceae</taxon>
        <taxon>Clostridium</taxon>
    </lineage>
</organism>
<dbReference type="AlphaFoldDB" id="M1MPE7"/>
<dbReference type="HOGENOM" id="CLU_076594_0_0_9"/>
<dbReference type="GO" id="GO:0106435">
    <property type="term" value="F:carboxylesterase activity"/>
    <property type="evidence" value="ECO:0007669"/>
    <property type="project" value="UniProtKB-EC"/>
</dbReference>
<feature type="domain" description="Serine aminopeptidase S33" evidence="3">
    <location>
        <begin position="19"/>
        <end position="229"/>
    </location>
</feature>
<dbReference type="InterPro" id="IPR012354">
    <property type="entry name" value="Esterase_lipase"/>
</dbReference>
<dbReference type="PANTHER" id="PTHR11614">
    <property type="entry name" value="PHOSPHOLIPASE-RELATED"/>
    <property type="match status" value="1"/>
</dbReference>
<feature type="binding site" evidence="2">
    <location>
        <position position="25"/>
    </location>
    <ligand>
        <name>substrate</name>
    </ligand>
</feature>
<name>M1MPE7_9CLOT</name>
<evidence type="ECO:0000313" key="5">
    <source>
        <dbReference type="Proteomes" id="UP000011728"/>
    </source>
</evidence>
<evidence type="ECO:0000256" key="1">
    <source>
        <dbReference type="PIRSR" id="PIRSR017388-1"/>
    </source>
</evidence>
<feature type="active site" description="Charge relay system" evidence="1">
    <location>
        <position position="193"/>
    </location>
</feature>
<reference evidence="4 5" key="1">
    <citation type="submission" date="2013-02" db="EMBL/GenBank/DDBJ databases">
        <title>Genome sequence of Clostridium saccharoperbutylacetonicum N1-4(HMT).</title>
        <authorList>
            <person name="Poehlein A."/>
            <person name="Daniel R."/>
        </authorList>
    </citation>
    <scope>NUCLEOTIDE SEQUENCE [LARGE SCALE GENOMIC DNA]</scope>
    <source>
        <strain evidence="5">N1-4(HMT)</strain>
    </source>
</reference>
<dbReference type="InterPro" id="IPR051044">
    <property type="entry name" value="MAG_DAG_Lipase"/>
</dbReference>
<dbReference type="InterPro" id="IPR029058">
    <property type="entry name" value="AB_hydrolase_fold"/>
</dbReference>
<dbReference type="Proteomes" id="UP000011728">
    <property type="component" value="Chromosome"/>
</dbReference>
<keyword evidence="5" id="KW-1185">Reference proteome</keyword>
<keyword evidence="4" id="KW-0378">Hydrolase</keyword>
<accession>M1MPE7</accession>
<sequence>MENINLKDEYFIKGNDVGCLLIHGFTSTPAELRELGENLIGEGYTVYGMRLAGHGTTVEDFEISTHAHWISSVVQAYNKLKTSCSKIYVIGHSMGGVLSLILGENYHVDKLVLLAPALMTKDKRAMFIPLLKHFMKYTEWPPSERPEEESKYLLGYNKIPLSCVHELSKLQKIARTDLNKIAKPLLIIHSEKDNSINEKGVEVIKENVTSKQIKDVCLRKCGHNITIECEKEAVFEEVVKFLK</sequence>
<feature type="binding site" evidence="2">
    <location>
        <position position="94"/>
    </location>
    <ligand>
        <name>substrate</name>
    </ligand>
</feature>
<feature type="active site" description="Charge relay system" evidence="1">
    <location>
        <position position="223"/>
    </location>
</feature>
<dbReference type="InterPro" id="IPR022742">
    <property type="entry name" value="Hydrolase_4"/>
</dbReference>
<dbReference type="OrthoDB" id="9786110at2"/>
<dbReference type="EC" id="3.1.1.1" evidence="4"/>
<dbReference type="eggNOG" id="COG1647">
    <property type="taxonomic scope" value="Bacteria"/>
</dbReference>
<dbReference type="KEGG" id="csr:Cspa_c28480"/>
<dbReference type="SUPFAM" id="SSF53474">
    <property type="entry name" value="alpha/beta-Hydrolases"/>
    <property type="match status" value="1"/>
</dbReference>
<evidence type="ECO:0000256" key="2">
    <source>
        <dbReference type="PIRSR" id="PIRSR017388-2"/>
    </source>
</evidence>